<evidence type="ECO:0000313" key="1">
    <source>
        <dbReference type="EMBL" id="VFA89994.1"/>
    </source>
</evidence>
<proteinExistence type="predicted"/>
<evidence type="ECO:0000313" key="2">
    <source>
        <dbReference type="Proteomes" id="UP000360750"/>
    </source>
</evidence>
<evidence type="ECO:0008006" key="3">
    <source>
        <dbReference type="Google" id="ProtNLM"/>
    </source>
</evidence>
<name>A0ABD7V6P5_9ACTN</name>
<gene>
    <name evidence="1" type="ORF">NCTC8139_03572</name>
</gene>
<accession>A0ABD7V6P5</accession>
<protein>
    <recommendedName>
        <fullName evidence="3">SHOCT domain-containing protein</fullName>
    </recommendedName>
</protein>
<dbReference type="Proteomes" id="UP000360750">
    <property type="component" value="Unassembled WGS sequence"/>
</dbReference>
<organism evidence="1 2">
    <name type="scientific">Gordonia paraffinivorans</name>
    <dbReference type="NCBI Taxonomy" id="175628"/>
    <lineage>
        <taxon>Bacteria</taxon>
        <taxon>Bacillati</taxon>
        <taxon>Actinomycetota</taxon>
        <taxon>Actinomycetes</taxon>
        <taxon>Mycobacteriales</taxon>
        <taxon>Gordoniaceae</taxon>
        <taxon>Gordonia</taxon>
    </lineage>
</organism>
<dbReference type="RefSeq" id="WP_006898797.1">
    <property type="nucleotide sequence ID" value="NZ_CAACYD010000007.1"/>
</dbReference>
<dbReference type="EMBL" id="CAACYD010000007">
    <property type="protein sequence ID" value="VFA89994.1"/>
    <property type="molecule type" value="Genomic_DNA"/>
</dbReference>
<dbReference type="GeneID" id="60751543"/>
<dbReference type="AlphaFoldDB" id="A0ABD7V6P5"/>
<sequence length="363" mass="40449">MAERSPKVKEKKAEKWCATLAADLLPGETIWAITNATRFKPVTVGTAITNARIIGFYPAGQNAQQRIPVEVFADQVRAVEFPTKAGSTSMRVLTDEGEVNFGLLHKEEVDFARYYAEYLHRTGVDPQVARELAERRHETSASLQAEKDRISRRDQVEIFGSPMKDKWWEDIDRHSRPNELPWFIINAGSGGRLVAFEDRLLISKTGGMTSFMAGSLGGGRETTFPYAEITNIEYNGGFVNGVLEVLTPSYQGSGNHDFWRSTNKSRTQASDDPYTLSNCLPLGKPTYREAQPTLNELQQRIMEYKRPQVVVHERPASTPVSEANTAGVGLADELERLADMHLRGLLDDDEFKAAKAAAIARLS</sequence>
<comment type="caution">
    <text evidence="1">The sequence shown here is derived from an EMBL/GenBank/DDBJ whole genome shotgun (WGS) entry which is preliminary data.</text>
</comment>
<reference evidence="1 2" key="1">
    <citation type="submission" date="2019-02" db="EMBL/GenBank/DDBJ databases">
        <authorList>
            <consortium name="Pathogen Informatics"/>
        </authorList>
    </citation>
    <scope>NUCLEOTIDE SEQUENCE [LARGE SCALE GENOMIC DNA]</scope>
    <source>
        <strain evidence="1 2">3012STDY6756503</strain>
    </source>
</reference>